<organism evidence="10 11">
    <name type="scientific">Dickeya aquatica</name>
    <dbReference type="NCBI Taxonomy" id="1401087"/>
    <lineage>
        <taxon>Bacteria</taxon>
        <taxon>Pseudomonadati</taxon>
        <taxon>Pseudomonadota</taxon>
        <taxon>Gammaproteobacteria</taxon>
        <taxon>Enterobacterales</taxon>
        <taxon>Pectobacteriaceae</taxon>
        <taxon>Dickeya</taxon>
    </lineage>
</organism>
<comment type="catalytic activity">
    <reaction evidence="8">
        <text>an R-cob(III)alamin(out) + ATP + H2O = an R-cob(III)alamin(in) + ADP + phosphate + H(+)</text>
        <dbReference type="Rhea" id="RHEA:17873"/>
        <dbReference type="ChEBI" id="CHEBI:15377"/>
        <dbReference type="ChEBI" id="CHEBI:15378"/>
        <dbReference type="ChEBI" id="CHEBI:30616"/>
        <dbReference type="ChEBI" id="CHEBI:43474"/>
        <dbReference type="ChEBI" id="CHEBI:140785"/>
        <dbReference type="ChEBI" id="CHEBI:456216"/>
        <dbReference type="EC" id="7.6.2.8"/>
    </reaction>
</comment>
<keyword evidence="4 8" id="KW-0547">Nucleotide-binding</keyword>
<keyword evidence="11" id="KW-1185">Reference proteome</keyword>
<keyword evidence="3" id="KW-0997">Cell inner membrane</keyword>
<keyword evidence="1 8" id="KW-0813">Transport</keyword>
<dbReference type="RefSeq" id="WP_035345881.1">
    <property type="nucleotide sequence ID" value="NZ_LT615367.1"/>
</dbReference>
<evidence type="ECO:0000313" key="10">
    <source>
        <dbReference type="EMBL" id="SLM63656.1"/>
    </source>
</evidence>
<dbReference type="InterPro" id="IPR023693">
    <property type="entry name" value="ABC_transptr_BtuD"/>
</dbReference>
<dbReference type="PROSITE" id="PS00211">
    <property type="entry name" value="ABC_TRANSPORTER_1"/>
    <property type="match status" value="1"/>
</dbReference>
<evidence type="ECO:0000256" key="8">
    <source>
        <dbReference type="HAMAP-Rule" id="MF_01005"/>
    </source>
</evidence>
<evidence type="ECO:0000256" key="4">
    <source>
        <dbReference type="ARBA" id="ARBA00022741"/>
    </source>
</evidence>
<dbReference type="PANTHER" id="PTHR42734">
    <property type="entry name" value="METAL TRANSPORT SYSTEM ATP-BINDING PROTEIN TM_0124-RELATED"/>
    <property type="match status" value="1"/>
</dbReference>
<comment type="function">
    <text evidence="8">Part of the ABC transporter complex BtuCDF involved in vitamin B12 import. Responsible for energy coupling to the transport system.</text>
</comment>
<sequence>MTVQHASVEQRLSDVSVHCAAGELIHIIGPNGAGKSTLLALMAGVLPGHGAVSLLGQPMVAWSARDMARVRAYLPQHHAVQVLMPVFQYLQLHQPPQADAKWVDERVHMLADRLLLREKLARPLTQLSGGEWQRVRLAAAFLQIWPTLNPSARLLLLDEPAASLDIGQRVALDSLLAEVCRQGVAVVASGHDLNHTLHHADRVWLMGNGQLIAQGPTEQVMQPEPLSRLFGVAFARYTLADRHWMLAREEMPTGEDR</sequence>
<dbReference type="SMART" id="SM00382">
    <property type="entry name" value="AAA"/>
    <property type="match status" value="1"/>
</dbReference>
<dbReference type="HAMAP" id="MF_01005">
    <property type="entry name" value="BtuD"/>
    <property type="match status" value="1"/>
</dbReference>
<evidence type="ECO:0000256" key="6">
    <source>
        <dbReference type="ARBA" id="ARBA00022967"/>
    </source>
</evidence>
<dbReference type="Gene3D" id="3.40.50.300">
    <property type="entry name" value="P-loop containing nucleotide triphosphate hydrolases"/>
    <property type="match status" value="1"/>
</dbReference>
<dbReference type="GO" id="GO:0005524">
    <property type="term" value="F:ATP binding"/>
    <property type="evidence" value="ECO:0007669"/>
    <property type="project" value="UniProtKB-KW"/>
</dbReference>
<dbReference type="GO" id="GO:0016887">
    <property type="term" value="F:ATP hydrolysis activity"/>
    <property type="evidence" value="ECO:0007669"/>
    <property type="project" value="InterPro"/>
</dbReference>
<dbReference type="EMBL" id="LT615367">
    <property type="protein sequence ID" value="SLM63656.1"/>
    <property type="molecule type" value="Genomic_DNA"/>
</dbReference>
<dbReference type="InterPro" id="IPR017871">
    <property type="entry name" value="ABC_transporter-like_CS"/>
</dbReference>
<dbReference type="SUPFAM" id="SSF52540">
    <property type="entry name" value="P-loop containing nucleoside triphosphate hydrolases"/>
    <property type="match status" value="1"/>
</dbReference>
<dbReference type="PANTHER" id="PTHR42734:SF18">
    <property type="entry name" value="VITAMIN B12 IMPORT ATP-BINDING PROTEIN BTUD"/>
    <property type="match status" value="1"/>
</dbReference>
<dbReference type="GO" id="GO:0015420">
    <property type="term" value="F:ABC-type vitamin B12 transporter activity"/>
    <property type="evidence" value="ECO:0007669"/>
    <property type="project" value="UniProtKB-UniRule"/>
</dbReference>
<dbReference type="PROSITE" id="PS50893">
    <property type="entry name" value="ABC_TRANSPORTER_2"/>
    <property type="match status" value="1"/>
</dbReference>
<accession>A0A375ACK5</accession>
<dbReference type="Pfam" id="PF00005">
    <property type="entry name" value="ABC_tran"/>
    <property type="match status" value="1"/>
</dbReference>
<dbReference type="NCBIfam" id="NF002981">
    <property type="entry name" value="PRK03695.1"/>
    <property type="match status" value="1"/>
</dbReference>
<keyword evidence="2 8" id="KW-1003">Cell membrane</keyword>
<protein>
    <recommendedName>
        <fullName evidence="8">Vitamin B12 import ATP-binding protein BtuD</fullName>
        <ecNumber evidence="8">7.6.2.8</ecNumber>
    </recommendedName>
    <alternativeName>
        <fullName evidence="8">Vitamin B12-transporting ATPase</fullName>
    </alternativeName>
</protein>
<feature type="binding site" evidence="8">
    <location>
        <begin position="29"/>
        <end position="36"/>
    </location>
    <ligand>
        <name>ATP</name>
        <dbReference type="ChEBI" id="CHEBI:30616"/>
    </ligand>
</feature>
<dbReference type="AlphaFoldDB" id="A0A375ACK5"/>
<dbReference type="FunFam" id="3.40.50.300:FF:000462">
    <property type="entry name" value="Vitamin B12 import ATP-binding protein BtuD"/>
    <property type="match status" value="1"/>
</dbReference>
<feature type="domain" description="ABC transporter" evidence="9">
    <location>
        <begin position="3"/>
        <end position="233"/>
    </location>
</feature>
<comment type="subunit">
    <text evidence="8">The complex is composed of two ATP-binding proteins (BtuD), two transmembrane proteins (BtuC) and a solute-binding protein (BtuF).</text>
</comment>
<dbReference type="Proteomes" id="UP000294820">
    <property type="component" value="Chromosome 1"/>
</dbReference>
<evidence type="ECO:0000256" key="1">
    <source>
        <dbReference type="ARBA" id="ARBA00022448"/>
    </source>
</evidence>
<evidence type="ECO:0000256" key="7">
    <source>
        <dbReference type="ARBA" id="ARBA00023136"/>
    </source>
</evidence>
<keyword evidence="5 8" id="KW-0067">ATP-binding</keyword>
<comment type="similarity">
    <text evidence="8">Belongs to the ABC transporter superfamily. Vitamin B12 importer (TC 3.A.1.13.1) family.</text>
</comment>
<reference evidence="10 11" key="1">
    <citation type="submission" date="2016-09" db="EMBL/GenBank/DDBJ databases">
        <authorList>
            <person name="Reverchon S."/>
            <person name="Nasser W."/>
            <person name="Leonard S."/>
            <person name="Brochier C."/>
            <person name="Duprey A."/>
        </authorList>
    </citation>
    <scope>NUCLEOTIDE SEQUENCE [LARGE SCALE GENOMIC DNA]</scope>
    <source>
        <strain evidence="10 11">174/2</strain>
    </source>
</reference>
<dbReference type="KEGG" id="daq:DAQ1742_02803"/>
<keyword evidence="6 8" id="KW-1278">Translocase</keyword>
<keyword evidence="7 8" id="KW-0472">Membrane</keyword>
<evidence type="ECO:0000256" key="2">
    <source>
        <dbReference type="ARBA" id="ARBA00022475"/>
    </source>
</evidence>
<evidence type="ECO:0000259" key="9">
    <source>
        <dbReference type="PROSITE" id="PS50893"/>
    </source>
</evidence>
<dbReference type="InterPro" id="IPR003593">
    <property type="entry name" value="AAA+_ATPase"/>
</dbReference>
<name>A0A375ACK5_9GAMM</name>
<dbReference type="CDD" id="cd03214">
    <property type="entry name" value="ABC_Iron-Siderophores_B12_Hemin"/>
    <property type="match status" value="1"/>
</dbReference>
<dbReference type="InterPro" id="IPR027417">
    <property type="entry name" value="P-loop_NTPase"/>
</dbReference>
<dbReference type="GO" id="GO:0005886">
    <property type="term" value="C:plasma membrane"/>
    <property type="evidence" value="ECO:0007669"/>
    <property type="project" value="UniProtKB-SubCell"/>
</dbReference>
<dbReference type="InterPro" id="IPR050153">
    <property type="entry name" value="Metal_Ion_Import_ABC"/>
</dbReference>
<evidence type="ECO:0000313" key="11">
    <source>
        <dbReference type="Proteomes" id="UP000294820"/>
    </source>
</evidence>
<dbReference type="InterPro" id="IPR003439">
    <property type="entry name" value="ABC_transporter-like_ATP-bd"/>
</dbReference>
<dbReference type="EC" id="7.6.2.8" evidence="8"/>
<gene>
    <name evidence="8 10" type="primary">btuD</name>
    <name evidence="10" type="ORF">DAQ1742_02803</name>
</gene>
<evidence type="ECO:0000256" key="5">
    <source>
        <dbReference type="ARBA" id="ARBA00022840"/>
    </source>
</evidence>
<comment type="subcellular location">
    <subcellularLocation>
        <location evidence="8">Cell membrane</location>
        <topology evidence="8">Peripheral membrane protein</topology>
    </subcellularLocation>
</comment>
<proteinExistence type="inferred from homology"/>
<evidence type="ECO:0000256" key="3">
    <source>
        <dbReference type="ARBA" id="ARBA00022519"/>
    </source>
</evidence>